<accession>A0A7V9ABF9</accession>
<dbReference type="RefSeq" id="WP_194537404.1">
    <property type="nucleotide sequence ID" value="NZ_JACEFB010000003.1"/>
</dbReference>
<dbReference type="Proteomes" id="UP000542342">
    <property type="component" value="Unassembled WGS sequence"/>
</dbReference>
<dbReference type="InterPro" id="IPR029058">
    <property type="entry name" value="AB_hydrolase_fold"/>
</dbReference>
<evidence type="ECO:0000313" key="3">
    <source>
        <dbReference type="EMBL" id="MBA2225983.1"/>
    </source>
</evidence>
<evidence type="ECO:0000256" key="1">
    <source>
        <dbReference type="ARBA" id="ARBA00022729"/>
    </source>
</evidence>
<keyword evidence="4" id="KW-1185">Reference proteome</keyword>
<keyword evidence="2" id="KW-0378">Hydrolase</keyword>
<protein>
    <recommendedName>
        <fullName evidence="5">Alpha/beta hydrolase family protein</fullName>
    </recommendedName>
</protein>
<dbReference type="InterPro" id="IPR010126">
    <property type="entry name" value="Esterase_phb"/>
</dbReference>
<dbReference type="Gene3D" id="3.40.50.1820">
    <property type="entry name" value="alpha/beta hydrolase"/>
    <property type="match status" value="1"/>
</dbReference>
<dbReference type="PANTHER" id="PTHR43037">
    <property type="entry name" value="UNNAMED PRODUCT-RELATED"/>
    <property type="match status" value="1"/>
</dbReference>
<gene>
    <name evidence="3" type="ORF">H0921_07395</name>
</gene>
<proteinExistence type="predicted"/>
<evidence type="ECO:0000313" key="4">
    <source>
        <dbReference type="Proteomes" id="UP000542342"/>
    </source>
</evidence>
<dbReference type="GO" id="GO:0005576">
    <property type="term" value="C:extracellular region"/>
    <property type="evidence" value="ECO:0007669"/>
    <property type="project" value="InterPro"/>
</dbReference>
<evidence type="ECO:0000256" key="2">
    <source>
        <dbReference type="ARBA" id="ARBA00022801"/>
    </source>
</evidence>
<reference evidence="3 4" key="1">
    <citation type="submission" date="2020-07" db="EMBL/GenBank/DDBJ databases">
        <title>Thermogemmata thermophila gen. nov., sp. nov., a novel moderate thermophilic planctomycete from a Kamchatka hot spring.</title>
        <authorList>
            <person name="Elcheninov A.G."/>
            <person name="Podosokorskaya O.A."/>
            <person name="Kovaleva O.L."/>
            <person name="Novikov A."/>
            <person name="Bonch-Osmolovskaya E.A."/>
            <person name="Toshchakov S.V."/>
            <person name="Kublanov I.V."/>
        </authorList>
    </citation>
    <scope>NUCLEOTIDE SEQUENCE [LARGE SCALE GENOMIC DNA]</scope>
    <source>
        <strain evidence="3 4">2918</strain>
    </source>
</reference>
<dbReference type="AlphaFoldDB" id="A0A7V9ABF9"/>
<keyword evidence="1" id="KW-0732">Signal</keyword>
<evidence type="ECO:0008006" key="5">
    <source>
        <dbReference type="Google" id="ProtNLM"/>
    </source>
</evidence>
<dbReference type="PANTHER" id="PTHR43037:SF1">
    <property type="entry name" value="BLL1128 PROTEIN"/>
    <property type="match status" value="1"/>
</dbReference>
<dbReference type="InterPro" id="IPR050955">
    <property type="entry name" value="Plant_Biomass_Hydrol_Est"/>
</dbReference>
<comment type="caution">
    <text evidence="3">The sequence shown here is derived from an EMBL/GenBank/DDBJ whole genome shotgun (WGS) entry which is preliminary data.</text>
</comment>
<organism evidence="3 4">
    <name type="scientific">Thermogemmata fonticola</name>
    <dbReference type="NCBI Taxonomy" id="2755323"/>
    <lineage>
        <taxon>Bacteria</taxon>
        <taxon>Pseudomonadati</taxon>
        <taxon>Planctomycetota</taxon>
        <taxon>Planctomycetia</taxon>
        <taxon>Gemmatales</taxon>
        <taxon>Gemmataceae</taxon>
        <taxon>Thermogemmata</taxon>
    </lineage>
</organism>
<sequence>MAKHLVRHPKRRLWGGAVGLLLLAGFLPVWSQDGEEVVILRDGFILQGSARKEITTVVDKASGRIVPIVKDTGFDLVDEGPKVVVFSEHVRQKGAVAPQAKLRPKYRAYRQEFVGRVSSFPLPAGMKLLEAPEFNAQWRRRIKVSTPISFEHIDQQITYMDPHFIYIVSSTHTWRVAYRTSEWDPQVVRKLLLMHPELAEKEGQPEASKRIALARFMLEAGWLAIALEDIEAIRKAFPQGVPAEDKEAFDTLVRDANTAMADLVLKEAEAALAAARYNYLQELGSAFPADKAQPAQIERFTAILAQGKTLRERYQQARAALRRLLDAFTGLDQARGCHAVAGGPALLFWPRKALSPSDALLVQAGEAVYAELHPDLVERIDTFLTLFAQTQRELQQGRDPTHKPQELLAAAVSGWIKGRNGATPNPQTALRLWQARLLVLDYQRSPDLNSRRELLARYSQSQPLPPEEIAQIIMLLPPAEPEHLLFRSGEPLSAGAGLPSGIYRRITPSTPDNPRGIPYLLRLPPEYHHGRPWPVLIVLTHTTIPAAEALASVAREADRYGYILLAPDWTNAFDSGWRWQGDDHAYVLDVLRDAIRHFCVDNDRVYLLGYAEGANMALDVGLSHPDLFAALAAFSPRPKWANFLSEYWTNAQKLPCYIVTGELSGDSLQNTRRLFEKWMPRGFPALLHVYKGRGLELYPVEIPTLFDWLQRKRRVSGTATLALGPIARPPWTTMRASDNRFYWLGAEQIEPRRLIDNLAPGRLIVPATVQGDILGDNLVTLRTLGIQRLALHFTRDLIDWNKPVRITINGNSPLGYRPQRLVPNLETLLEDYRQRGDRRNPILAKLELDIR</sequence>
<dbReference type="GO" id="GO:0016787">
    <property type="term" value="F:hydrolase activity"/>
    <property type="evidence" value="ECO:0007669"/>
    <property type="project" value="UniProtKB-KW"/>
</dbReference>
<dbReference type="SUPFAM" id="SSF53474">
    <property type="entry name" value="alpha/beta-Hydrolases"/>
    <property type="match status" value="1"/>
</dbReference>
<dbReference type="EMBL" id="JACEFB010000003">
    <property type="protein sequence ID" value="MBA2225983.1"/>
    <property type="molecule type" value="Genomic_DNA"/>
</dbReference>
<name>A0A7V9ABF9_9BACT</name>
<dbReference type="Pfam" id="PF10503">
    <property type="entry name" value="Esterase_PHB"/>
    <property type="match status" value="1"/>
</dbReference>